<proteinExistence type="predicted"/>
<accession>A0ABU1PPV7</accession>
<comment type="caution">
    <text evidence="1">The sequence shown here is derived from an EMBL/GenBank/DDBJ whole genome shotgun (WGS) entry which is preliminary data.</text>
</comment>
<dbReference type="Proteomes" id="UP001268819">
    <property type="component" value="Unassembled WGS sequence"/>
</dbReference>
<protein>
    <submittedName>
        <fullName evidence="1">Uncharacterized protein</fullName>
    </submittedName>
</protein>
<keyword evidence="2" id="KW-1185">Reference proteome</keyword>
<sequence>MNASNEAWQLSKQLRTEADFRMLPLLTSDGRPLGLHFHRFAQPGVIEVVQAWDDRWAVYARLSDAPNKREPFTGSPLLNQFLGVFSDVVNRLAEAEGNSPR</sequence>
<evidence type="ECO:0000313" key="1">
    <source>
        <dbReference type="EMBL" id="MDR6592668.1"/>
    </source>
</evidence>
<dbReference type="EMBL" id="JAVDSG010000001">
    <property type="protein sequence ID" value="MDR6592668.1"/>
    <property type="molecule type" value="Genomic_DNA"/>
</dbReference>
<organism evidence="1 2">
    <name type="scientific">Saccharothrix longispora</name>
    <dbReference type="NCBI Taxonomy" id="33920"/>
    <lineage>
        <taxon>Bacteria</taxon>
        <taxon>Bacillati</taxon>
        <taxon>Actinomycetota</taxon>
        <taxon>Actinomycetes</taxon>
        <taxon>Pseudonocardiales</taxon>
        <taxon>Pseudonocardiaceae</taxon>
        <taxon>Saccharothrix</taxon>
    </lineage>
</organism>
<evidence type="ECO:0000313" key="2">
    <source>
        <dbReference type="Proteomes" id="UP001268819"/>
    </source>
</evidence>
<reference evidence="1 2" key="1">
    <citation type="submission" date="2023-07" db="EMBL/GenBank/DDBJ databases">
        <title>Sequencing the genomes of 1000 actinobacteria strains.</title>
        <authorList>
            <person name="Klenk H.-P."/>
        </authorList>
    </citation>
    <scope>NUCLEOTIDE SEQUENCE [LARGE SCALE GENOMIC DNA]</scope>
    <source>
        <strain evidence="1 2">DSM 43749</strain>
    </source>
</reference>
<name>A0ABU1PPV7_9PSEU</name>
<gene>
    <name evidence="1" type="ORF">J2S66_001052</name>
</gene>